<accession>A0AAD7YTZ2</accession>
<keyword evidence="3" id="KW-1185">Reference proteome</keyword>
<sequence length="278" mass="30633">MLSDVRAERQITQRRVSALSPSARKELLRMKRVVETNRVLLPDAPPRKRRTRNPSPEREPCIFVPGAGPSSTTEAEEYLEPEVGPSSVPSVPEAGPSGEPKARCSWESEAGCSWEPEAGCSWEPEAGCSWEPEADTLPEPEVEHSREPEAGPSASIEVPDDSVIIEYVYDGVGDQVGDGAVRMGMEVAVSAELDIHSTPEIKKGRTIIGIHDTNLADTVDEWMQMESDDDFNDETDHNPPQTIRKASTEPASMTDYTTFEQRILVTEDAINLAKYCPR</sequence>
<name>A0AAD7YTZ2_MYTSE</name>
<feature type="compositionally biased region" description="Low complexity" evidence="1">
    <location>
        <begin position="81"/>
        <end position="98"/>
    </location>
</feature>
<feature type="region of interest" description="Disordered" evidence="1">
    <location>
        <begin position="39"/>
        <end position="103"/>
    </location>
</feature>
<gene>
    <name evidence="2" type="ORF">PYW07_006633</name>
</gene>
<protein>
    <submittedName>
        <fullName evidence="2">Uncharacterized protein</fullName>
    </submittedName>
</protein>
<dbReference type="Proteomes" id="UP001231518">
    <property type="component" value="Chromosome 19"/>
</dbReference>
<feature type="region of interest" description="Disordered" evidence="1">
    <location>
        <begin position="230"/>
        <end position="251"/>
    </location>
</feature>
<evidence type="ECO:0000313" key="3">
    <source>
        <dbReference type="Proteomes" id="UP001231518"/>
    </source>
</evidence>
<evidence type="ECO:0000256" key="1">
    <source>
        <dbReference type="SAM" id="MobiDB-lite"/>
    </source>
</evidence>
<evidence type="ECO:0000313" key="2">
    <source>
        <dbReference type="EMBL" id="KAJ8728937.1"/>
    </source>
</evidence>
<proteinExistence type="predicted"/>
<dbReference type="AlphaFoldDB" id="A0AAD7YTZ2"/>
<dbReference type="EMBL" id="JARGEI010000007">
    <property type="protein sequence ID" value="KAJ8728937.1"/>
    <property type="molecule type" value="Genomic_DNA"/>
</dbReference>
<feature type="compositionally biased region" description="Polar residues" evidence="1">
    <location>
        <begin position="238"/>
        <end position="251"/>
    </location>
</feature>
<reference evidence="2" key="1">
    <citation type="submission" date="2023-03" db="EMBL/GenBank/DDBJ databases">
        <title>Chromosome-level genomes of two armyworms, Mythimna separata and Mythimna loreyi, provide insights into the biosynthesis and reception of sex pheromones.</title>
        <authorList>
            <person name="Zhao H."/>
        </authorList>
    </citation>
    <scope>NUCLEOTIDE SEQUENCE</scope>
    <source>
        <strain evidence="2">BeijingLab</strain>
        <tissue evidence="2">Pupa</tissue>
    </source>
</reference>
<feature type="region of interest" description="Disordered" evidence="1">
    <location>
        <begin position="123"/>
        <end position="156"/>
    </location>
</feature>
<comment type="caution">
    <text evidence="2">The sequence shown here is derived from an EMBL/GenBank/DDBJ whole genome shotgun (WGS) entry which is preliminary data.</text>
</comment>
<organism evidence="2 3">
    <name type="scientific">Mythimna separata</name>
    <name type="common">Oriental armyworm</name>
    <name type="synonym">Pseudaletia separata</name>
    <dbReference type="NCBI Taxonomy" id="271217"/>
    <lineage>
        <taxon>Eukaryota</taxon>
        <taxon>Metazoa</taxon>
        <taxon>Ecdysozoa</taxon>
        <taxon>Arthropoda</taxon>
        <taxon>Hexapoda</taxon>
        <taxon>Insecta</taxon>
        <taxon>Pterygota</taxon>
        <taxon>Neoptera</taxon>
        <taxon>Endopterygota</taxon>
        <taxon>Lepidoptera</taxon>
        <taxon>Glossata</taxon>
        <taxon>Ditrysia</taxon>
        <taxon>Noctuoidea</taxon>
        <taxon>Noctuidae</taxon>
        <taxon>Noctuinae</taxon>
        <taxon>Hadenini</taxon>
        <taxon>Mythimna</taxon>
    </lineage>
</organism>